<dbReference type="Proteomes" id="UP000593574">
    <property type="component" value="Unassembled WGS sequence"/>
</dbReference>
<dbReference type="AlphaFoldDB" id="A0A7J8ZF53"/>
<reference evidence="4 5" key="1">
    <citation type="journal article" date="2019" name="Genome Biol. Evol.">
        <title>Insights into the evolution of the New World diploid cottons (Gossypium, subgenus Houzingenia) based on genome sequencing.</title>
        <authorList>
            <person name="Grover C.E."/>
            <person name="Arick M.A. 2nd"/>
            <person name="Thrash A."/>
            <person name="Conover J.L."/>
            <person name="Sanders W.S."/>
            <person name="Peterson D.G."/>
            <person name="Frelichowski J.E."/>
            <person name="Scheffler J.A."/>
            <person name="Scheffler B.E."/>
            <person name="Wendel J.F."/>
        </authorList>
    </citation>
    <scope>NUCLEOTIDE SEQUENCE [LARGE SCALE GENOMIC DNA]</scope>
    <source>
        <strain evidence="4">4</strain>
        <tissue evidence="4">Leaf</tissue>
    </source>
</reference>
<evidence type="ECO:0000313" key="4">
    <source>
        <dbReference type="EMBL" id="MBA0710486.1"/>
    </source>
</evidence>
<dbReference type="GO" id="GO:0012505">
    <property type="term" value="C:endomembrane system"/>
    <property type="evidence" value="ECO:0007669"/>
    <property type="project" value="TreeGrafter"/>
</dbReference>
<keyword evidence="1" id="KW-0812">Transmembrane</keyword>
<keyword evidence="5" id="KW-1185">Reference proteome</keyword>
<evidence type="ECO:0000313" key="5">
    <source>
        <dbReference type="Proteomes" id="UP000593574"/>
    </source>
</evidence>
<dbReference type="PANTHER" id="PTHR37735">
    <property type="entry name" value="OS08G0567000 PROTEIN"/>
    <property type="match status" value="1"/>
</dbReference>
<sequence length="372" mass="41438">MKIFHLFLISLLLFSFSKAESNGSVFFIDSSTHQFLRAQSTNDLAQSESILLPEVGAAVSVLLGVAPTVTLSASGSSKLNEVLIPNPFDRPRAVFIFEVGGIDDPLVVEPKNAFFSKALKNNVDLGSSKADILFPVHYIDFLADEEELSMISLDHPLGDYCEEEINEFASWLGGSYATDVTKPLDGVLTIPLANGDNMNLHMSKKVHREFASKLFALYRNIRKAMERHEDLSQTLRRPAELIMGSFDGIKHDTDGFDKQGMRLLLATLNRIFDSLQTTYEGHIVGVILFNGVPQPESKTLMNMMYTSRPSPRWLEETKSSLNTTLAAQMLVRRTLAWITGVVLLIATLLGVYFLLNMPLTRDTLLYSNVKLD</sequence>
<dbReference type="Pfam" id="PF25070">
    <property type="entry name" value="DUF7794"/>
    <property type="match status" value="1"/>
</dbReference>
<feature type="transmembrane region" description="Helical" evidence="1">
    <location>
        <begin position="335"/>
        <end position="355"/>
    </location>
</feature>
<protein>
    <recommendedName>
        <fullName evidence="3">DUF7794 domain-containing protein</fullName>
    </recommendedName>
</protein>
<accession>A0A7J8ZF53</accession>
<feature type="signal peptide" evidence="2">
    <location>
        <begin position="1"/>
        <end position="19"/>
    </location>
</feature>
<organism evidence="4 5">
    <name type="scientific">Gossypium laxum</name>
    <dbReference type="NCBI Taxonomy" id="34288"/>
    <lineage>
        <taxon>Eukaryota</taxon>
        <taxon>Viridiplantae</taxon>
        <taxon>Streptophyta</taxon>
        <taxon>Embryophyta</taxon>
        <taxon>Tracheophyta</taxon>
        <taxon>Spermatophyta</taxon>
        <taxon>Magnoliopsida</taxon>
        <taxon>eudicotyledons</taxon>
        <taxon>Gunneridae</taxon>
        <taxon>Pentapetalae</taxon>
        <taxon>rosids</taxon>
        <taxon>malvids</taxon>
        <taxon>Malvales</taxon>
        <taxon>Malvaceae</taxon>
        <taxon>Malvoideae</taxon>
        <taxon>Gossypium</taxon>
    </lineage>
</organism>
<dbReference type="InterPro" id="IPR056696">
    <property type="entry name" value="DUF7794"/>
</dbReference>
<gene>
    <name evidence="4" type="ORF">Golax_009770</name>
</gene>
<dbReference type="PANTHER" id="PTHR37735:SF1">
    <property type="entry name" value="OS08G0567000 PROTEIN"/>
    <property type="match status" value="1"/>
</dbReference>
<dbReference type="EMBL" id="JABEZV010000005">
    <property type="protein sequence ID" value="MBA0710486.1"/>
    <property type="molecule type" value="Genomic_DNA"/>
</dbReference>
<evidence type="ECO:0000256" key="2">
    <source>
        <dbReference type="SAM" id="SignalP"/>
    </source>
</evidence>
<feature type="domain" description="DUF7794" evidence="3">
    <location>
        <begin position="22"/>
        <end position="290"/>
    </location>
</feature>
<keyword evidence="2" id="KW-0732">Signal</keyword>
<feature type="chain" id="PRO_5029806502" description="DUF7794 domain-containing protein" evidence="2">
    <location>
        <begin position="20"/>
        <end position="372"/>
    </location>
</feature>
<proteinExistence type="predicted"/>
<evidence type="ECO:0000259" key="3">
    <source>
        <dbReference type="Pfam" id="PF25070"/>
    </source>
</evidence>
<comment type="caution">
    <text evidence="4">The sequence shown here is derived from an EMBL/GenBank/DDBJ whole genome shotgun (WGS) entry which is preliminary data.</text>
</comment>
<keyword evidence="1" id="KW-0472">Membrane</keyword>
<keyword evidence="1" id="KW-1133">Transmembrane helix</keyword>
<evidence type="ECO:0000256" key="1">
    <source>
        <dbReference type="SAM" id="Phobius"/>
    </source>
</evidence>
<name>A0A7J8ZF53_9ROSI</name>